<evidence type="ECO:0000313" key="3">
    <source>
        <dbReference type="Proteomes" id="UP001222800"/>
    </source>
</evidence>
<dbReference type="Proteomes" id="UP001222800">
    <property type="component" value="Chromosome"/>
</dbReference>
<dbReference type="Pfam" id="PF01047">
    <property type="entry name" value="MarR"/>
    <property type="match status" value="1"/>
</dbReference>
<dbReference type="RefSeq" id="WP_277732534.1">
    <property type="nucleotide sequence ID" value="NZ_CP120733.1"/>
</dbReference>
<dbReference type="Gene3D" id="1.10.10.10">
    <property type="entry name" value="Winged helix-like DNA-binding domain superfamily/Winged helix DNA-binding domain"/>
    <property type="match status" value="1"/>
</dbReference>
<sequence>MNNKELFNFLESYDFIEDMSGRTIINLLKSVEMMRFIYNNLFAHHGISESKFHILLLLSYSENGMALSEIGDKLFVTRANMTGLIDRMGKEGLVEKKLNPKDRRSSIAYLTDKGRKLFDNIKDTHIDFSRQMTSGLSIEEKEQLNTLLEKLQNDIVKSFSEEE</sequence>
<reference evidence="2 3" key="1">
    <citation type="submission" date="2023-03" db="EMBL/GenBank/DDBJ databases">
        <title>Complete genome sequence of Tepidibacter sp. SWIR-1, isolated from a deep-sea hydrothermal vent.</title>
        <authorList>
            <person name="Li X."/>
        </authorList>
    </citation>
    <scope>NUCLEOTIDE SEQUENCE [LARGE SCALE GENOMIC DNA]</scope>
    <source>
        <strain evidence="2 3">SWIR-1</strain>
    </source>
</reference>
<dbReference type="InterPro" id="IPR036388">
    <property type="entry name" value="WH-like_DNA-bd_sf"/>
</dbReference>
<dbReference type="PANTHER" id="PTHR33164:SF43">
    <property type="entry name" value="HTH-TYPE TRANSCRIPTIONAL REPRESSOR YETL"/>
    <property type="match status" value="1"/>
</dbReference>
<dbReference type="InterPro" id="IPR039422">
    <property type="entry name" value="MarR/SlyA-like"/>
</dbReference>
<dbReference type="PANTHER" id="PTHR33164">
    <property type="entry name" value="TRANSCRIPTIONAL REGULATOR, MARR FAMILY"/>
    <property type="match status" value="1"/>
</dbReference>
<organism evidence="2 3">
    <name type="scientific">Tepidibacter hydrothermalis</name>
    <dbReference type="NCBI Taxonomy" id="3036126"/>
    <lineage>
        <taxon>Bacteria</taxon>
        <taxon>Bacillati</taxon>
        <taxon>Bacillota</taxon>
        <taxon>Clostridia</taxon>
        <taxon>Peptostreptococcales</taxon>
        <taxon>Peptostreptococcaceae</taxon>
        <taxon>Tepidibacter</taxon>
    </lineage>
</organism>
<name>A0ABY8EC97_9FIRM</name>
<dbReference type="InterPro" id="IPR036390">
    <property type="entry name" value="WH_DNA-bd_sf"/>
</dbReference>
<keyword evidence="3" id="KW-1185">Reference proteome</keyword>
<dbReference type="PRINTS" id="PR00598">
    <property type="entry name" value="HTHMARR"/>
</dbReference>
<protein>
    <submittedName>
        <fullName evidence="2">MarR family transcriptional regulator</fullName>
    </submittedName>
</protein>
<feature type="domain" description="HTH marR-type" evidence="1">
    <location>
        <begin position="17"/>
        <end position="153"/>
    </location>
</feature>
<accession>A0ABY8EC97</accession>
<dbReference type="EMBL" id="CP120733">
    <property type="protein sequence ID" value="WFD10567.1"/>
    <property type="molecule type" value="Genomic_DNA"/>
</dbReference>
<dbReference type="PROSITE" id="PS50995">
    <property type="entry name" value="HTH_MARR_2"/>
    <property type="match status" value="1"/>
</dbReference>
<evidence type="ECO:0000313" key="2">
    <source>
        <dbReference type="EMBL" id="WFD10567.1"/>
    </source>
</evidence>
<gene>
    <name evidence="2" type="ORF">P4S50_00405</name>
</gene>
<dbReference type="InterPro" id="IPR000835">
    <property type="entry name" value="HTH_MarR-typ"/>
</dbReference>
<proteinExistence type="predicted"/>
<evidence type="ECO:0000259" key="1">
    <source>
        <dbReference type="PROSITE" id="PS50995"/>
    </source>
</evidence>
<dbReference type="SUPFAM" id="SSF46785">
    <property type="entry name" value="Winged helix' DNA-binding domain"/>
    <property type="match status" value="1"/>
</dbReference>
<dbReference type="SMART" id="SM00347">
    <property type="entry name" value="HTH_MARR"/>
    <property type="match status" value="1"/>
</dbReference>